<accession>A0A8X7RS42</accession>
<protein>
    <submittedName>
        <fullName evidence="2">Uncharacterized protein</fullName>
    </submittedName>
</protein>
<comment type="caution">
    <text evidence="2">The sequence shown here is derived from an EMBL/GenBank/DDBJ whole genome shotgun (WGS) entry which is preliminary data.</text>
</comment>
<name>A0A8X7RS42_BRACI</name>
<gene>
    <name evidence="2" type="ORF">Bca52824_039939</name>
</gene>
<evidence type="ECO:0000313" key="3">
    <source>
        <dbReference type="Proteomes" id="UP000886595"/>
    </source>
</evidence>
<reference evidence="2 3" key="1">
    <citation type="submission" date="2020-02" db="EMBL/GenBank/DDBJ databases">
        <authorList>
            <person name="Ma Q."/>
            <person name="Huang Y."/>
            <person name="Song X."/>
            <person name="Pei D."/>
        </authorList>
    </citation>
    <scope>NUCLEOTIDE SEQUENCE [LARGE SCALE GENOMIC DNA]</scope>
    <source>
        <strain evidence="2">Sxm20200214</strain>
        <tissue evidence="2">Leaf</tissue>
    </source>
</reference>
<evidence type="ECO:0000313" key="2">
    <source>
        <dbReference type="EMBL" id="KAG2293270.1"/>
    </source>
</evidence>
<sequence>MVLLDLIKKGHSEPDKKIGEGSKPSKLEPTPCGKAGASFLLGKTTPQTISASGSALIRSSLA</sequence>
<proteinExistence type="predicted"/>
<dbReference type="EMBL" id="JAAMPC010000009">
    <property type="protein sequence ID" value="KAG2293270.1"/>
    <property type="molecule type" value="Genomic_DNA"/>
</dbReference>
<feature type="region of interest" description="Disordered" evidence="1">
    <location>
        <begin position="9"/>
        <end position="30"/>
    </location>
</feature>
<organism evidence="2 3">
    <name type="scientific">Brassica carinata</name>
    <name type="common">Ethiopian mustard</name>
    <name type="synonym">Abyssinian cabbage</name>
    <dbReference type="NCBI Taxonomy" id="52824"/>
    <lineage>
        <taxon>Eukaryota</taxon>
        <taxon>Viridiplantae</taxon>
        <taxon>Streptophyta</taxon>
        <taxon>Embryophyta</taxon>
        <taxon>Tracheophyta</taxon>
        <taxon>Spermatophyta</taxon>
        <taxon>Magnoliopsida</taxon>
        <taxon>eudicotyledons</taxon>
        <taxon>Gunneridae</taxon>
        <taxon>Pentapetalae</taxon>
        <taxon>rosids</taxon>
        <taxon>malvids</taxon>
        <taxon>Brassicales</taxon>
        <taxon>Brassicaceae</taxon>
        <taxon>Brassiceae</taxon>
        <taxon>Brassica</taxon>
    </lineage>
</organism>
<dbReference type="OrthoDB" id="409625at2759"/>
<feature type="compositionally biased region" description="Basic and acidic residues" evidence="1">
    <location>
        <begin position="9"/>
        <end position="26"/>
    </location>
</feature>
<keyword evidence="3" id="KW-1185">Reference proteome</keyword>
<evidence type="ECO:0000256" key="1">
    <source>
        <dbReference type="SAM" id="MobiDB-lite"/>
    </source>
</evidence>
<dbReference type="AlphaFoldDB" id="A0A8X7RS42"/>
<dbReference type="Proteomes" id="UP000886595">
    <property type="component" value="Unassembled WGS sequence"/>
</dbReference>